<comment type="caution">
    <text evidence="2">The sequence shown here is derived from an EMBL/GenBank/DDBJ whole genome shotgun (WGS) entry which is preliminary data.</text>
</comment>
<dbReference type="AlphaFoldDB" id="K6GJE5"/>
<gene>
    <name evidence="2" type="ORF">B193_0043</name>
</gene>
<proteinExistence type="predicted"/>
<dbReference type="EMBL" id="ALAO01000014">
    <property type="protein sequence ID" value="EKO41229.1"/>
    <property type="molecule type" value="Genomic_DNA"/>
</dbReference>
<accession>K6GJE5</accession>
<reference evidence="2 3" key="1">
    <citation type="submission" date="2012-07" db="EMBL/GenBank/DDBJ databases">
        <title>Draft genome sequence of Desulfovibrio magneticus str. Maddingley MBC34 obtained from a metagenomic sequence of a methanogenic enrichment isolated from coal-seam formation water in Victoria, Australia.</title>
        <authorList>
            <person name="Greenfield P."/>
            <person name="Hendry P."/>
            <person name="Li D."/>
            <person name="Rosewarne C.P."/>
            <person name="Tran-Dinh N."/>
            <person name="Elbourne L.D.H."/>
            <person name="Paulsen I.T."/>
            <person name="Midgley D.J."/>
        </authorList>
    </citation>
    <scope>NUCLEOTIDE SEQUENCE [LARGE SCALE GENOMIC DNA]</scope>
    <source>
        <strain evidence="3">Maddingley MBC34</strain>
    </source>
</reference>
<protein>
    <submittedName>
        <fullName evidence="2">Phage regulatory protein, rha family</fullName>
    </submittedName>
</protein>
<organism evidence="2 3">
    <name type="scientific">Solidesulfovibrio magneticus str. Maddingley MBC34</name>
    <dbReference type="NCBI Taxonomy" id="1206767"/>
    <lineage>
        <taxon>Bacteria</taxon>
        <taxon>Pseudomonadati</taxon>
        <taxon>Thermodesulfobacteriota</taxon>
        <taxon>Desulfovibrionia</taxon>
        <taxon>Desulfovibrionales</taxon>
        <taxon>Desulfovibrionaceae</taxon>
        <taxon>Solidesulfovibrio</taxon>
    </lineage>
</organism>
<evidence type="ECO:0000313" key="3">
    <source>
        <dbReference type="Proteomes" id="UP000006272"/>
    </source>
</evidence>
<dbReference type="Pfam" id="PF09669">
    <property type="entry name" value="Phage_pRha"/>
    <property type="match status" value="1"/>
</dbReference>
<feature type="region of interest" description="Disordered" evidence="1">
    <location>
        <begin position="247"/>
        <end position="271"/>
    </location>
</feature>
<dbReference type="NCBIfam" id="TIGR02681">
    <property type="entry name" value="phage_pRha"/>
    <property type="match status" value="1"/>
</dbReference>
<sequence>MIDAVQVFKQKDQLWTTSLEVATKFGKRHDTVLRTIRNLECSDSFRLRNFAESSYRNEQGKEQPLFLLSRGGFSMVAMGFTGRDAVAWKEKFIAAFDAMESRILEMSRAAERRASREWQQARQEGKAMRQATAEALNEFVAYAKARGSTNADRYFIIITRMACRSLFVFEPGHERLMAPTIRDFLDASQLTALAAVEDALGKELRAGMAHGWPYKAIYQQAKARAHVVAAAIGKTPVLAPVAGMALPTSRKPKASGKSSQLSLWGYSEGNA</sequence>
<dbReference type="InterPro" id="IPR014054">
    <property type="entry name" value="Phage_regulatory_Rha"/>
</dbReference>
<evidence type="ECO:0000256" key="1">
    <source>
        <dbReference type="SAM" id="MobiDB-lite"/>
    </source>
</evidence>
<name>K6GJE5_9BACT</name>
<dbReference type="Proteomes" id="UP000006272">
    <property type="component" value="Unassembled WGS sequence"/>
</dbReference>
<dbReference type="PATRIC" id="fig|1206767.3.peg.30"/>
<evidence type="ECO:0000313" key="2">
    <source>
        <dbReference type="EMBL" id="EKO41229.1"/>
    </source>
</evidence>